<keyword evidence="5" id="KW-0378">Hydrolase</keyword>
<dbReference type="InterPro" id="IPR050185">
    <property type="entry name" value="Ub_carboxyl-term_hydrolase"/>
</dbReference>
<dbReference type="Gene3D" id="3.90.70.10">
    <property type="entry name" value="Cysteine proteinases"/>
    <property type="match status" value="1"/>
</dbReference>
<feature type="region of interest" description="Disordered" evidence="2">
    <location>
        <begin position="135"/>
        <end position="213"/>
    </location>
</feature>
<evidence type="ECO:0000259" key="4">
    <source>
        <dbReference type="PROSITE" id="PS50235"/>
    </source>
</evidence>
<protein>
    <submittedName>
        <fullName evidence="5">Ubiquitin carboxyl-terminal hydrolase 2</fullName>
    </submittedName>
</protein>
<dbReference type="PROSITE" id="PS50235">
    <property type="entry name" value="USP_3"/>
    <property type="match status" value="1"/>
</dbReference>
<dbReference type="InterPro" id="IPR036873">
    <property type="entry name" value="Rhodanese-like_dom_sf"/>
</dbReference>
<feature type="region of interest" description="Disordered" evidence="2">
    <location>
        <begin position="608"/>
        <end position="683"/>
    </location>
</feature>
<dbReference type="InterPro" id="IPR038765">
    <property type="entry name" value="Papain-like_cys_pep_sf"/>
</dbReference>
<dbReference type="InterPro" id="IPR028889">
    <property type="entry name" value="USP"/>
</dbReference>
<name>A0ABR1YN98_9PEZI</name>
<feature type="domain" description="Rhodanese" evidence="3">
    <location>
        <begin position="389"/>
        <end position="409"/>
    </location>
</feature>
<comment type="caution">
    <text evidence="5">The sequence shown here is derived from an EMBL/GenBank/DDBJ whole genome shotgun (WGS) entry which is preliminary data.</text>
</comment>
<dbReference type="PROSITE" id="PS50206">
    <property type="entry name" value="RHODANESE_3"/>
    <property type="match status" value="1"/>
</dbReference>
<dbReference type="Pfam" id="PF00443">
    <property type="entry name" value="UCH"/>
    <property type="match status" value="1"/>
</dbReference>
<dbReference type="SUPFAM" id="SSF52821">
    <property type="entry name" value="Rhodanese/Cell cycle control phosphatase"/>
    <property type="match status" value="1"/>
</dbReference>
<dbReference type="Gene3D" id="3.40.250.10">
    <property type="entry name" value="Rhodanese-like domain"/>
    <property type="match status" value="1"/>
</dbReference>
<dbReference type="Pfam" id="PF00581">
    <property type="entry name" value="Rhodanese"/>
    <property type="match status" value="1"/>
</dbReference>
<keyword evidence="6" id="KW-1185">Reference proteome</keyword>
<evidence type="ECO:0000313" key="5">
    <source>
        <dbReference type="EMBL" id="KAK8233987.1"/>
    </source>
</evidence>
<dbReference type="GO" id="GO:0016787">
    <property type="term" value="F:hydrolase activity"/>
    <property type="evidence" value="ECO:0007669"/>
    <property type="project" value="UniProtKB-KW"/>
</dbReference>
<feature type="region of interest" description="Disordered" evidence="2">
    <location>
        <begin position="1"/>
        <end position="27"/>
    </location>
</feature>
<dbReference type="SUPFAM" id="SSF54001">
    <property type="entry name" value="Cysteine proteinases"/>
    <property type="match status" value="1"/>
</dbReference>
<gene>
    <name evidence="5" type="ORF">HDK90DRAFT_286186</name>
</gene>
<feature type="domain" description="USP" evidence="4">
    <location>
        <begin position="699"/>
        <end position="1072"/>
    </location>
</feature>
<reference evidence="5 6" key="1">
    <citation type="submission" date="2024-04" db="EMBL/GenBank/DDBJ databases">
        <title>Phyllosticta paracitricarpa is synonymous to the EU quarantine fungus P. citricarpa based on phylogenomic analyses.</title>
        <authorList>
            <consortium name="Lawrence Berkeley National Laboratory"/>
            <person name="Van Ingen-Buijs V.A."/>
            <person name="Van Westerhoven A.C."/>
            <person name="Haridas S."/>
            <person name="Skiadas P."/>
            <person name="Martin F."/>
            <person name="Groenewald J.Z."/>
            <person name="Crous P.W."/>
            <person name="Seidl M.F."/>
        </authorList>
    </citation>
    <scope>NUCLEOTIDE SEQUENCE [LARGE SCALE GENOMIC DNA]</scope>
    <source>
        <strain evidence="5 6">CBS 123374</strain>
    </source>
</reference>
<dbReference type="EMBL" id="JBBWRZ010000006">
    <property type="protein sequence ID" value="KAK8233987.1"/>
    <property type="molecule type" value="Genomic_DNA"/>
</dbReference>
<sequence length="1089" mass="123519">MTSYRPNSSGFPAGARGDNGAFKPTQNKPYLHIDDLKARAEARLREAPQTVDRLLELAEQSTKQVGYLLDYRRPDYAYVEFLVASEIVFNLIPRHRDAPLVKGDRGKRYQKHKDLMKQLEQWTDQMTSVKDIIINDNRRNGTQPRLAPKDVQARHTSLPVMASGTTSYRPQRYSAQDELFLDTGSMPTTRRPSATSDVPSGRSTPLSATDVSRYRVDSSPRNAHQNGVNGLSTQGDALSERFARLRVGNPSSRPASIVMPSHTDFAPSGASRVMGPRAMPNGVMPALPPKIPLDTRLPASMPKEPSPTYSPARNMQTPAEIIPPRTTARSMVRQNSIPASSPSAYTPNTNGASDSYFPTSYNGTAVRRKSVHGPRELQISSEKLYDYLRRFNVLLIDVRNRQDYDDGHIYGKSIMCIEPTALRRDMSAEELSEALILSPDVEQEMFDRRDDFDLVVYYDQATPDASFLSRHERTSQEWILKHLYDALYEFNADKPLQRPPILLMGGVEAWADLLGTGALKTSATASIVSDMQSGRISRQPRRAVARPRYYMPPKLFDYNPLDAEEEKKFLEKARGERPAIDPSMTMEEETPYYRTTEDFMRRFPEASAIEPQSMSAPRLPSRPPSRPPPPRPLEQQVQYPSNAVPAIPSRPPPAAPRVSYSGVHDRSHAANHVATQRSAQLPSYFPPSQLPQNLRLPRTGLINFGVTCYMNATIQCLNATLPMTRVFRDGTFGTFIQRQNWRGSRGLMAETYATLIQNLWQEGAGPVRPRTLRELSARMNREWGQERQQDAKEYLDFILDLLHEDLNVNWAHPPAQALTEEEEARRERLPKAYVAHIEWLRWSMREYSIVSDLFAGQHLSRLRCLTCGHTSTTYETFYSISVEIPRHGSADIRDCLRSYCSEERLSGEELWRCPKCKVDREASKKITITRAPHCLIIHFKRFSASHTESARKVRTQIEFPLNGLDVSPFVLPPLTESEEQFLVRRPDGPETLRNLKADDRMTPPYRYSAYAVLRHHGSALNSGHYTACLKDTARGCWWHFNDQTVRDFNPDNVRGDDRLQSNAAYLVFYERDRIGLHDGAGQVVVNGVR</sequence>
<evidence type="ECO:0000256" key="1">
    <source>
        <dbReference type="ARBA" id="ARBA00009085"/>
    </source>
</evidence>
<feature type="compositionally biased region" description="Pro residues" evidence="2">
    <location>
        <begin position="620"/>
        <end position="632"/>
    </location>
</feature>
<dbReference type="PANTHER" id="PTHR21646:SF23">
    <property type="entry name" value="UBIQUITIN CARBOXYL-TERMINAL HYDROLASE USP2"/>
    <property type="match status" value="1"/>
</dbReference>
<evidence type="ECO:0000256" key="2">
    <source>
        <dbReference type="SAM" id="MobiDB-lite"/>
    </source>
</evidence>
<evidence type="ECO:0000313" key="6">
    <source>
        <dbReference type="Proteomes" id="UP001492380"/>
    </source>
</evidence>
<dbReference type="CDD" id="cd02674">
    <property type="entry name" value="Peptidase_C19R"/>
    <property type="match status" value="1"/>
</dbReference>
<comment type="similarity">
    <text evidence="1">Belongs to the peptidase C19 family.</text>
</comment>
<feature type="compositionally biased region" description="Polar residues" evidence="2">
    <location>
        <begin position="1"/>
        <end position="10"/>
    </location>
</feature>
<dbReference type="InterPro" id="IPR001763">
    <property type="entry name" value="Rhodanese-like_dom"/>
</dbReference>
<accession>A0ABR1YN98</accession>
<dbReference type="PANTHER" id="PTHR21646">
    <property type="entry name" value="UBIQUITIN CARBOXYL-TERMINAL HYDROLASE"/>
    <property type="match status" value="1"/>
</dbReference>
<dbReference type="InterPro" id="IPR001394">
    <property type="entry name" value="Peptidase_C19_UCH"/>
</dbReference>
<feature type="compositionally biased region" description="Polar residues" evidence="2">
    <location>
        <begin position="185"/>
        <end position="210"/>
    </location>
</feature>
<proteinExistence type="inferred from homology"/>
<evidence type="ECO:0000259" key="3">
    <source>
        <dbReference type="PROSITE" id="PS50206"/>
    </source>
</evidence>
<organism evidence="5 6">
    <name type="scientific">Phyllosticta capitalensis</name>
    <dbReference type="NCBI Taxonomy" id="121624"/>
    <lineage>
        <taxon>Eukaryota</taxon>
        <taxon>Fungi</taxon>
        <taxon>Dikarya</taxon>
        <taxon>Ascomycota</taxon>
        <taxon>Pezizomycotina</taxon>
        <taxon>Dothideomycetes</taxon>
        <taxon>Dothideomycetes incertae sedis</taxon>
        <taxon>Botryosphaeriales</taxon>
        <taxon>Phyllostictaceae</taxon>
        <taxon>Phyllosticta</taxon>
    </lineage>
</organism>
<dbReference type="Proteomes" id="UP001492380">
    <property type="component" value="Unassembled WGS sequence"/>
</dbReference>